<reference evidence="5 6" key="1">
    <citation type="submission" date="2017-09" db="EMBL/GenBank/DDBJ databases">
        <title>WGS assembly of Aquilegia coerulea Goldsmith.</title>
        <authorList>
            <person name="Hodges S."/>
            <person name="Kramer E."/>
            <person name="Nordborg M."/>
            <person name="Tomkins J."/>
            <person name="Borevitz J."/>
            <person name="Derieg N."/>
            <person name="Yan J."/>
            <person name="Mihaltcheva S."/>
            <person name="Hayes R.D."/>
            <person name="Rokhsar D."/>
        </authorList>
    </citation>
    <scope>NUCLEOTIDE SEQUENCE [LARGE SCALE GENOMIC DNA]</scope>
    <source>
        <strain evidence="6">cv. Goldsmith</strain>
    </source>
</reference>
<evidence type="ECO:0000313" key="6">
    <source>
        <dbReference type="Proteomes" id="UP000230069"/>
    </source>
</evidence>
<dbReference type="Pfam" id="PF00515">
    <property type="entry name" value="TPR_1"/>
    <property type="match status" value="1"/>
</dbReference>
<dbReference type="PANTHER" id="PTHR45831">
    <property type="entry name" value="LD24721P"/>
    <property type="match status" value="1"/>
</dbReference>
<dbReference type="PROSITE" id="PS50005">
    <property type="entry name" value="TPR"/>
    <property type="match status" value="2"/>
</dbReference>
<dbReference type="InParanoid" id="A0A2G5DVB8"/>
<name>A0A2G5DVB8_AQUCA</name>
<evidence type="ECO:0000256" key="4">
    <source>
        <dbReference type="SAM" id="MobiDB-lite"/>
    </source>
</evidence>
<dbReference type="AlphaFoldDB" id="A0A2G5DVB8"/>
<keyword evidence="2 3" id="KW-0802">TPR repeat</keyword>
<feature type="repeat" description="TPR" evidence="3">
    <location>
        <begin position="247"/>
        <end position="281"/>
    </location>
</feature>
<dbReference type="InterPro" id="IPR019734">
    <property type="entry name" value="TPR_rpt"/>
</dbReference>
<feature type="region of interest" description="Disordered" evidence="4">
    <location>
        <begin position="301"/>
        <end position="341"/>
    </location>
</feature>
<evidence type="ECO:0000256" key="3">
    <source>
        <dbReference type="PROSITE-ProRule" id="PRU00339"/>
    </source>
</evidence>
<dbReference type="FunFam" id="1.25.40.10:FF:000330">
    <property type="entry name" value="Tetratricopeptide repeat (TPR)-like superfamily protein"/>
    <property type="match status" value="1"/>
</dbReference>
<sequence length="428" mass="47433">MVKVDSPVSRRIVHSFLDFLKSVEPAPGVDFEGLEVVRECLEHVFKLNPSSVDEQTQPGLLVKYFSSLDSRQHETRSGEAVTLQNASSTSSTGDAHASPSYSPKQQDEDSVGELHTSGVSKDELIGHFFAALDKIHFFSTTNDGADDSRLLDRATRLFHEAVKELERSGCQTIDSLNLAETFKSQGNRAMQSKLYSDAIELYTYAIALCQSNAVYYCNRAAAFTQIHKYMEAITDCKKSIEIDPNYSKAYSRLGLAYYAQGNYRDAIDIGFMRALQLDPENSSVKENIRVAEQKMGDLHRTEHHQNGRSTNHNHESTNGQATGGSRNRSVPSSVHTDMNFNPADISSDIQRMFMNMVGQHPQGTYDGTDTGTSDEPEIRIGGNFSMNIGEEMPEDLMGSLRSVMERFSGTAQPHQNSQGDVHRGPAPN</sequence>
<keyword evidence="1" id="KW-0677">Repeat</keyword>
<dbReference type="STRING" id="218851.A0A2G5DVB8"/>
<feature type="compositionally biased region" description="Polar residues" evidence="4">
    <location>
        <begin position="82"/>
        <end position="104"/>
    </location>
</feature>
<dbReference type="SMART" id="SM00028">
    <property type="entry name" value="TPR"/>
    <property type="match status" value="3"/>
</dbReference>
<dbReference type="Proteomes" id="UP000230069">
    <property type="component" value="Unassembled WGS sequence"/>
</dbReference>
<keyword evidence="6" id="KW-1185">Reference proteome</keyword>
<organism evidence="5 6">
    <name type="scientific">Aquilegia coerulea</name>
    <name type="common">Rocky mountain columbine</name>
    <dbReference type="NCBI Taxonomy" id="218851"/>
    <lineage>
        <taxon>Eukaryota</taxon>
        <taxon>Viridiplantae</taxon>
        <taxon>Streptophyta</taxon>
        <taxon>Embryophyta</taxon>
        <taxon>Tracheophyta</taxon>
        <taxon>Spermatophyta</taxon>
        <taxon>Magnoliopsida</taxon>
        <taxon>Ranunculales</taxon>
        <taxon>Ranunculaceae</taxon>
        <taxon>Thalictroideae</taxon>
        <taxon>Aquilegia</taxon>
    </lineage>
</organism>
<protein>
    <submittedName>
        <fullName evidence="5">Uncharacterized protein</fullName>
    </submittedName>
</protein>
<gene>
    <name evidence="5" type="ORF">AQUCO_01400212v1</name>
</gene>
<feature type="region of interest" description="Disordered" evidence="4">
    <location>
        <begin position="75"/>
        <end position="115"/>
    </location>
</feature>
<dbReference type="Pfam" id="PF13181">
    <property type="entry name" value="TPR_8"/>
    <property type="match status" value="1"/>
</dbReference>
<dbReference type="OrthoDB" id="2423701at2759"/>
<feature type="compositionally biased region" description="Polar residues" evidence="4">
    <location>
        <begin position="409"/>
        <end position="419"/>
    </location>
</feature>
<feature type="repeat" description="TPR" evidence="3">
    <location>
        <begin position="213"/>
        <end position="246"/>
    </location>
</feature>
<accession>A0A2G5DVB8</accession>
<dbReference type="FunCoup" id="A0A2G5DVB8">
    <property type="interactions" value="658"/>
</dbReference>
<evidence type="ECO:0000256" key="1">
    <source>
        <dbReference type="ARBA" id="ARBA00022737"/>
    </source>
</evidence>
<feature type="region of interest" description="Disordered" evidence="4">
    <location>
        <begin position="409"/>
        <end position="428"/>
    </location>
</feature>
<dbReference type="PANTHER" id="PTHR45831:SF2">
    <property type="entry name" value="LD24721P"/>
    <property type="match status" value="1"/>
</dbReference>
<dbReference type="InterPro" id="IPR011990">
    <property type="entry name" value="TPR-like_helical_dom_sf"/>
</dbReference>
<proteinExistence type="predicted"/>
<dbReference type="Gene3D" id="1.25.40.10">
    <property type="entry name" value="Tetratricopeptide repeat domain"/>
    <property type="match status" value="1"/>
</dbReference>
<dbReference type="GO" id="GO:0072380">
    <property type="term" value="C:TRC complex"/>
    <property type="evidence" value="ECO:0007669"/>
    <property type="project" value="TreeGrafter"/>
</dbReference>
<evidence type="ECO:0000313" key="5">
    <source>
        <dbReference type="EMBL" id="PIA47386.1"/>
    </source>
</evidence>
<dbReference type="InterPro" id="IPR047150">
    <property type="entry name" value="SGT"/>
</dbReference>
<dbReference type="GO" id="GO:0006620">
    <property type="term" value="P:post-translational protein targeting to endoplasmic reticulum membrane"/>
    <property type="evidence" value="ECO:0007669"/>
    <property type="project" value="TreeGrafter"/>
</dbReference>
<evidence type="ECO:0000256" key="2">
    <source>
        <dbReference type="ARBA" id="ARBA00022803"/>
    </source>
</evidence>
<dbReference type="EMBL" id="KZ305031">
    <property type="protein sequence ID" value="PIA47386.1"/>
    <property type="molecule type" value="Genomic_DNA"/>
</dbReference>
<dbReference type="GO" id="GO:0016020">
    <property type="term" value="C:membrane"/>
    <property type="evidence" value="ECO:0007669"/>
    <property type="project" value="TreeGrafter"/>
</dbReference>
<dbReference type="SUPFAM" id="SSF48452">
    <property type="entry name" value="TPR-like"/>
    <property type="match status" value="1"/>
</dbReference>
<feature type="compositionally biased region" description="Polar residues" evidence="4">
    <location>
        <begin position="316"/>
        <end position="339"/>
    </location>
</feature>
<dbReference type="GO" id="GO:0060090">
    <property type="term" value="F:molecular adaptor activity"/>
    <property type="evidence" value="ECO:0007669"/>
    <property type="project" value="TreeGrafter"/>
</dbReference>